<keyword evidence="3 5" id="KW-0653">Protein transport</keyword>
<dbReference type="Gene3D" id="2.60.40.1170">
    <property type="entry name" value="Mu homology domain, subdomain B"/>
    <property type="match status" value="2"/>
</dbReference>
<dbReference type="InterPro" id="IPR011012">
    <property type="entry name" value="Longin-like_dom_sf"/>
</dbReference>
<dbReference type="InterPro" id="IPR036168">
    <property type="entry name" value="AP2_Mu_C_sf"/>
</dbReference>
<dbReference type="CDD" id="cd14837">
    <property type="entry name" value="AP3_Mu_N"/>
    <property type="match status" value="1"/>
</dbReference>
<comment type="subcellular location">
    <subcellularLocation>
        <location evidence="1">Endomembrane system</location>
    </subcellularLocation>
</comment>
<dbReference type="Pfam" id="PF00928">
    <property type="entry name" value="Adap_comp_sub"/>
    <property type="match status" value="1"/>
</dbReference>
<evidence type="ECO:0000256" key="1">
    <source>
        <dbReference type="ARBA" id="ARBA00004308"/>
    </source>
</evidence>
<feature type="compositionally biased region" description="Acidic residues" evidence="6">
    <location>
        <begin position="431"/>
        <end position="440"/>
    </location>
</feature>
<evidence type="ECO:0000256" key="4">
    <source>
        <dbReference type="ARBA" id="ARBA00023136"/>
    </source>
</evidence>
<accession>A0A7S4AEP9</accession>
<feature type="domain" description="MHD" evidence="7">
    <location>
        <begin position="204"/>
        <end position="491"/>
    </location>
</feature>
<evidence type="ECO:0000256" key="2">
    <source>
        <dbReference type="ARBA" id="ARBA00022448"/>
    </source>
</evidence>
<dbReference type="Gene3D" id="3.30.450.60">
    <property type="match status" value="1"/>
</dbReference>
<reference evidence="8" key="1">
    <citation type="submission" date="2021-01" db="EMBL/GenBank/DDBJ databases">
        <authorList>
            <person name="Corre E."/>
            <person name="Pelletier E."/>
            <person name="Niang G."/>
            <person name="Scheremetjew M."/>
            <person name="Finn R."/>
            <person name="Kale V."/>
            <person name="Holt S."/>
            <person name="Cochrane G."/>
            <person name="Meng A."/>
            <person name="Brown T."/>
            <person name="Cohen L."/>
        </authorList>
    </citation>
    <scope>NUCLEOTIDE SEQUENCE</scope>
    <source>
        <strain evidence="8">10249 10 AB</strain>
    </source>
</reference>
<evidence type="ECO:0000259" key="7">
    <source>
        <dbReference type="PROSITE" id="PS51072"/>
    </source>
</evidence>
<proteinExistence type="inferred from homology"/>
<name>A0A7S4AEP9_9STRA</name>
<dbReference type="EMBL" id="HBIX01007693">
    <property type="protein sequence ID" value="CAE0713220.1"/>
    <property type="molecule type" value="Transcribed_RNA"/>
</dbReference>
<dbReference type="PANTHER" id="PTHR10529">
    <property type="entry name" value="AP COMPLEX SUBUNIT MU"/>
    <property type="match status" value="1"/>
</dbReference>
<evidence type="ECO:0000256" key="6">
    <source>
        <dbReference type="SAM" id="MobiDB-lite"/>
    </source>
</evidence>
<dbReference type="InterPro" id="IPR001392">
    <property type="entry name" value="Clathrin_mu"/>
</dbReference>
<comment type="similarity">
    <text evidence="5">Belongs to the adaptor complexes medium subunit family.</text>
</comment>
<dbReference type="GO" id="GO:0012505">
    <property type="term" value="C:endomembrane system"/>
    <property type="evidence" value="ECO:0007669"/>
    <property type="project" value="UniProtKB-SubCell"/>
</dbReference>
<organism evidence="8">
    <name type="scientific">Pseudo-nitzschia australis</name>
    <dbReference type="NCBI Taxonomy" id="44445"/>
    <lineage>
        <taxon>Eukaryota</taxon>
        <taxon>Sar</taxon>
        <taxon>Stramenopiles</taxon>
        <taxon>Ochrophyta</taxon>
        <taxon>Bacillariophyta</taxon>
        <taxon>Bacillariophyceae</taxon>
        <taxon>Bacillariophycidae</taxon>
        <taxon>Bacillariales</taxon>
        <taxon>Bacillariaceae</taxon>
        <taxon>Pseudo-nitzschia</taxon>
    </lineage>
</organism>
<keyword evidence="4" id="KW-0472">Membrane</keyword>
<dbReference type="AlphaFoldDB" id="A0A7S4AEP9"/>
<dbReference type="PIRSF" id="PIRSF005992">
    <property type="entry name" value="Clathrin_mu"/>
    <property type="match status" value="1"/>
</dbReference>
<keyword evidence="2 5" id="KW-0813">Transport</keyword>
<dbReference type="GO" id="GO:0016192">
    <property type="term" value="P:vesicle-mediated transport"/>
    <property type="evidence" value="ECO:0007669"/>
    <property type="project" value="InterPro"/>
</dbReference>
<evidence type="ECO:0000256" key="5">
    <source>
        <dbReference type="PIRNR" id="PIRNR005992"/>
    </source>
</evidence>
<dbReference type="PROSITE" id="PS51072">
    <property type="entry name" value="MHD"/>
    <property type="match status" value="1"/>
</dbReference>
<dbReference type="SUPFAM" id="SSF49447">
    <property type="entry name" value="Second domain of Mu2 adaptin subunit (ap50) of ap2 adaptor"/>
    <property type="match status" value="1"/>
</dbReference>
<dbReference type="PRINTS" id="PR00314">
    <property type="entry name" value="CLATHRINADPT"/>
</dbReference>
<evidence type="ECO:0000313" key="8">
    <source>
        <dbReference type="EMBL" id="CAE0713220.1"/>
    </source>
</evidence>
<dbReference type="GO" id="GO:0030131">
    <property type="term" value="C:clathrin adaptor complex"/>
    <property type="evidence" value="ECO:0007669"/>
    <property type="project" value="UniProtKB-UniRule"/>
</dbReference>
<evidence type="ECO:0000256" key="3">
    <source>
        <dbReference type="ARBA" id="ARBA00022927"/>
    </source>
</evidence>
<protein>
    <recommendedName>
        <fullName evidence="7">MHD domain-containing protein</fullName>
    </recommendedName>
</protein>
<gene>
    <name evidence="8" type="ORF">PAUS00366_LOCUS5972</name>
</gene>
<dbReference type="SUPFAM" id="SSF64356">
    <property type="entry name" value="SNARE-like"/>
    <property type="match status" value="1"/>
</dbReference>
<dbReference type="InterPro" id="IPR050431">
    <property type="entry name" value="Adaptor_comp_med_subunit"/>
</dbReference>
<feature type="region of interest" description="Disordered" evidence="6">
    <location>
        <begin position="419"/>
        <end position="444"/>
    </location>
</feature>
<dbReference type="GO" id="GO:0006886">
    <property type="term" value="P:intracellular protein transport"/>
    <property type="evidence" value="ECO:0007669"/>
    <property type="project" value="UniProtKB-UniRule"/>
</dbReference>
<dbReference type="InterPro" id="IPR028565">
    <property type="entry name" value="MHD"/>
</dbReference>
<dbReference type="CDD" id="cd09252">
    <property type="entry name" value="AP-3_Mu3_Cterm"/>
    <property type="match status" value="1"/>
</dbReference>
<sequence>MIQSMFILSSTGEVLIERHFRDAPVSRSVCDYFWDKASKGVNHHGGLSTTTSLLTNEEQQLLLPLDVLPVMEVPETNHGTVYIISILRDGLSYLAVVPGEVSPLMIIEFLHRVADIFIDYFGNPADESAVKENFSTVYQLLEEMVDYGWPLTTESNALKAMIRPPSILSKISSAVFSNTSVSNALPSGTISNMPWRAAGVTYTHNEIYMDIVEEVDAIIDAASGSIVQSDVSGKIQCQCQLSGIPDLLLTFKDPKLIDDCSFHPCVRYGRYERDQVVSFVPPDGNFELMKYSISADRKSNFSPPLECHSQWNVFKPPKDSKSGSNSPEIEYSARLMVTVRVRSLSSLVTNASRNKNVRLMVEDVAVTIPFPKQLRTASFQVSTGSIVYDEAGKVAKWTLGKLADDPTLPRVQLVATLKMNPPRKHNRQDIGESEDEEEKEDIQSPNLSLHWKIPLTSVSGLTVGGLSITGEPYQPYKGVRNVTKSGLYQVRYS</sequence>